<dbReference type="InterPro" id="IPR052455">
    <property type="entry name" value="Tricalbin_domain"/>
</dbReference>
<protein>
    <recommendedName>
        <fullName evidence="3">SMP-LTD domain-containing protein</fullName>
    </recommendedName>
</protein>
<organism evidence="1 2">
    <name type="scientific">Armadillidium nasatum</name>
    <dbReference type="NCBI Taxonomy" id="96803"/>
    <lineage>
        <taxon>Eukaryota</taxon>
        <taxon>Metazoa</taxon>
        <taxon>Ecdysozoa</taxon>
        <taxon>Arthropoda</taxon>
        <taxon>Crustacea</taxon>
        <taxon>Multicrustacea</taxon>
        <taxon>Malacostraca</taxon>
        <taxon>Eumalacostraca</taxon>
        <taxon>Peracarida</taxon>
        <taxon>Isopoda</taxon>
        <taxon>Oniscidea</taxon>
        <taxon>Crinocheta</taxon>
        <taxon>Armadillidiidae</taxon>
        <taxon>Armadillidium</taxon>
    </lineage>
</organism>
<reference evidence="1 2" key="1">
    <citation type="journal article" date="2019" name="PLoS Biol.">
        <title>Sex chromosomes control vertical transmission of feminizing Wolbachia symbionts in an isopod.</title>
        <authorList>
            <person name="Becking T."/>
            <person name="Chebbi M.A."/>
            <person name="Giraud I."/>
            <person name="Moumen B."/>
            <person name="Laverre T."/>
            <person name="Caubet Y."/>
            <person name="Peccoud J."/>
            <person name="Gilbert C."/>
            <person name="Cordaux R."/>
        </authorList>
    </citation>
    <scope>NUCLEOTIDE SEQUENCE [LARGE SCALE GENOMIC DNA]</scope>
    <source>
        <strain evidence="1">ANa2</strain>
        <tissue evidence="1">Whole body excluding digestive tract and cuticle</tissue>
    </source>
</reference>
<name>A0A5N5STB1_9CRUS</name>
<comment type="caution">
    <text evidence="1">The sequence shown here is derived from an EMBL/GenBank/DDBJ whole genome shotgun (WGS) entry which is preliminary data.</text>
</comment>
<sequence>VGSFVTLFLDTEVPFPHIARLTFSFTERPKVSFKIKFLKSVQMMEVPVLKTWIHSLVTDALATAWVDPGQLEVNIHSSEAFVPEHRMGDALAQAVITVALKLQKGPTGSDANLVLKVKTKRLITTTLTQFELPLSQYGLDTCRM</sequence>
<dbReference type="AlphaFoldDB" id="A0A5N5STB1"/>
<accession>A0A5N5STB1</accession>
<feature type="non-terminal residue" evidence="1">
    <location>
        <position position="1"/>
    </location>
</feature>
<dbReference type="Proteomes" id="UP000326759">
    <property type="component" value="Unassembled WGS sequence"/>
</dbReference>
<dbReference type="CDD" id="cd21669">
    <property type="entry name" value="SMP_SF"/>
    <property type="match status" value="1"/>
</dbReference>
<evidence type="ECO:0008006" key="3">
    <source>
        <dbReference type="Google" id="ProtNLM"/>
    </source>
</evidence>
<gene>
    <name evidence="1" type="ORF">Anas_09621</name>
</gene>
<evidence type="ECO:0000313" key="1">
    <source>
        <dbReference type="EMBL" id="KAB7497454.1"/>
    </source>
</evidence>
<dbReference type="EMBL" id="SEYY01020259">
    <property type="protein sequence ID" value="KAB7497454.1"/>
    <property type="molecule type" value="Genomic_DNA"/>
</dbReference>
<evidence type="ECO:0000313" key="2">
    <source>
        <dbReference type="Proteomes" id="UP000326759"/>
    </source>
</evidence>
<proteinExistence type="predicted"/>
<dbReference type="PANTHER" id="PTHR46980:SF2">
    <property type="entry name" value="TRICALBIN-1-RELATED"/>
    <property type="match status" value="1"/>
</dbReference>
<dbReference type="OrthoDB" id="6365347at2759"/>
<dbReference type="PANTHER" id="PTHR46980">
    <property type="entry name" value="TRICALBIN-1-RELATED"/>
    <property type="match status" value="1"/>
</dbReference>
<keyword evidence="2" id="KW-1185">Reference proteome</keyword>